<evidence type="ECO:0000256" key="7">
    <source>
        <dbReference type="HAMAP-Rule" id="MF_00311"/>
    </source>
</evidence>
<dbReference type="HOGENOM" id="CLU_105846_1_0_2"/>
<dbReference type="SUPFAM" id="SSF81573">
    <property type="entry name" value="F1F0 ATP synthase subunit B, membrane domain"/>
    <property type="match status" value="1"/>
</dbReference>
<dbReference type="SUPFAM" id="SSF160527">
    <property type="entry name" value="V-type ATPase subunit E-like"/>
    <property type="match status" value="1"/>
</dbReference>
<dbReference type="GeneID" id="10643464"/>
<dbReference type="GO" id="GO:0046933">
    <property type="term" value="F:proton-transporting ATP synthase activity, rotational mechanism"/>
    <property type="evidence" value="ECO:0007669"/>
    <property type="project" value="UniProtKB-UniRule"/>
</dbReference>
<dbReference type="GO" id="GO:0005886">
    <property type="term" value="C:plasma membrane"/>
    <property type="evidence" value="ECO:0007669"/>
    <property type="project" value="UniProtKB-SubCell"/>
</dbReference>
<keyword evidence="3 7" id="KW-0375">Hydrogen ion transport</keyword>
<evidence type="ECO:0000256" key="2">
    <source>
        <dbReference type="ARBA" id="ARBA00022448"/>
    </source>
</evidence>
<name>F6BCG4_METIK</name>
<comment type="subunit">
    <text evidence="7">Has multiple subunits with at least A(3), B(3), C, D, E, F, H, I and proteolipid K(x).</text>
</comment>
<dbReference type="GO" id="GO:0005524">
    <property type="term" value="F:ATP binding"/>
    <property type="evidence" value="ECO:0007669"/>
    <property type="project" value="UniProtKB-UniRule"/>
</dbReference>
<dbReference type="PANTHER" id="PTHR45715">
    <property type="entry name" value="ATPASE H+-TRANSPORTING V1 SUBUNIT E1A-RELATED"/>
    <property type="match status" value="1"/>
</dbReference>
<comment type="similarity">
    <text evidence="1 7">Belongs to the V-ATPase E subunit family.</text>
</comment>
<dbReference type="GO" id="GO:0046961">
    <property type="term" value="F:proton-transporting ATPase activity, rotational mechanism"/>
    <property type="evidence" value="ECO:0007669"/>
    <property type="project" value="InterPro"/>
</dbReference>
<keyword evidence="8" id="KW-0175">Coiled coil</keyword>
<dbReference type="Gene3D" id="3.30.2320.30">
    <property type="entry name" value="ATP synthase, E subunit, C-terminal"/>
    <property type="match status" value="1"/>
</dbReference>
<keyword evidence="4 7" id="KW-0406">Ion transport</keyword>
<feature type="coiled-coil region" evidence="8">
    <location>
        <begin position="8"/>
        <end position="53"/>
    </location>
</feature>
<proteinExistence type="inferred from homology"/>
<evidence type="ECO:0000256" key="5">
    <source>
        <dbReference type="ARBA" id="ARBA00023136"/>
    </source>
</evidence>
<evidence type="ECO:0000256" key="1">
    <source>
        <dbReference type="ARBA" id="ARBA00005901"/>
    </source>
</evidence>
<keyword evidence="5 7" id="KW-0472">Membrane</keyword>
<evidence type="ECO:0000256" key="4">
    <source>
        <dbReference type="ARBA" id="ARBA00023065"/>
    </source>
</evidence>
<dbReference type="STRING" id="880724.Metig_0625"/>
<dbReference type="RefSeq" id="WP_013798780.1">
    <property type="nucleotide sequence ID" value="NC_015562.1"/>
</dbReference>
<dbReference type="InterPro" id="IPR002842">
    <property type="entry name" value="ATPase_V1_Esu"/>
</dbReference>
<dbReference type="InterPro" id="IPR028987">
    <property type="entry name" value="ATP_synth_B-like_membr_sf"/>
</dbReference>
<reference evidence="9 10" key="1">
    <citation type="submission" date="2011-05" db="EMBL/GenBank/DDBJ databases">
        <title>Complete sequence of Methanotorris igneus Kol 5.</title>
        <authorList>
            <consortium name="US DOE Joint Genome Institute"/>
            <person name="Lucas S."/>
            <person name="Han J."/>
            <person name="Lapidus A."/>
            <person name="Cheng J.-F."/>
            <person name="Goodwin L."/>
            <person name="Pitluck S."/>
            <person name="Peters L."/>
            <person name="Mikhailova N."/>
            <person name="Chertkov O."/>
            <person name="Han C."/>
            <person name="Tapia R."/>
            <person name="Land M."/>
            <person name="Hauser L."/>
            <person name="Kyrpides N."/>
            <person name="Ivanova N."/>
            <person name="Pagani I."/>
            <person name="Sieprawska-Lupa M."/>
            <person name="Whitman W."/>
            <person name="Woyke T."/>
        </authorList>
    </citation>
    <scope>NUCLEOTIDE SEQUENCE [LARGE SCALE GENOMIC DNA]</scope>
    <source>
        <strain evidence="10">DSM 5666 / JCM 11834 / Kol 5</strain>
    </source>
</reference>
<organism evidence="10">
    <name type="scientific">Methanotorris igneus (strain DSM 5666 / JCM 11834 / Kol 5)</name>
    <dbReference type="NCBI Taxonomy" id="880724"/>
    <lineage>
        <taxon>Archaea</taxon>
        <taxon>Methanobacteriati</taxon>
        <taxon>Methanobacteriota</taxon>
        <taxon>Methanomada group</taxon>
        <taxon>Methanococci</taxon>
        <taxon>Methanococcales</taxon>
        <taxon>Methanocaldococcaceae</taxon>
        <taxon>Methanotorris</taxon>
    </lineage>
</organism>
<dbReference type="KEGG" id="mig:Metig_0625"/>
<dbReference type="Proteomes" id="UP000009227">
    <property type="component" value="Chromosome"/>
</dbReference>
<dbReference type="InterPro" id="IPR038495">
    <property type="entry name" value="ATPase_E_C"/>
</dbReference>
<evidence type="ECO:0000256" key="6">
    <source>
        <dbReference type="ARBA" id="ARBA00023310"/>
    </source>
</evidence>
<evidence type="ECO:0000256" key="3">
    <source>
        <dbReference type="ARBA" id="ARBA00022781"/>
    </source>
</evidence>
<dbReference type="GO" id="GO:0042777">
    <property type="term" value="P:proton motive force-driven plasma membrane ATP synthesis"/>
    <property type="evidence" value="ECO:0007669"/>
    <property type="project" value="UniProtKB-UniRule"/>
</dbReference>
<dbReference type="EMBL" id="CP002737">
    <property type="protein sequence ID" value="AEF96175.1"/>
    <property type="molecule type" value="Genomic_DNA"/>
</dbReference>
<evidence type="ECO:0000313" key="9">
    <source>
        <dbReference type="EMBL" id="AEF96175.1"/>
    </source>
</evidence>
<keyword evidence="10" id="KW-1185">Reference proteome</keyword>
<accession>F6BCG4</accession>
<dbReference type="HAMAP" id="MF_00311">
    <property type="entry name" value="ATP_synth_E_arch"/>
    <property type="match status" value="1"/>
</dbReference>
<dbReference type="GO" id="GO:0033178">
    <property type="term" value="C:proton-transporting two-sector ATPase complex, catalytic domain"/>
    <property type="evidence" value="ECO:0007669"/>
    <property type="project" value="InterPro"/>
</dbReference>
<sequence length="203" mass="22825">MGVEKITSKILDDAKKKADEIIKKAEEEANVILKNAEEEAEKRKNAILKKGEKEAEMTRNRIIAEAKLTAKRMILEEKENIIKAAIDKLREDLVKLPEKPEYKEILAKMIKNGAISLGGGELIVQLNERDMGLVEDEVLWKLEKEIEESTGRVTILKKGEPVKIIGGCIISTADGSKILNNSLEAVFERDMENIRAKVTEILF</sequence>
<gene>
    <name evidence="7" type="primary">atpE</name>
    <name evidence="9" type="ordered locus">Metig_0625</name>
</gene>
<keyword evidence="2 7" id="KW-0813">Transport</keyword>
<evidence type="ECO:0000313" key="10">
    <source>
        <dbReference type="Proteomes" id="UP000009227"/>
    </source>
</evidence>
<keyword evidence="6 7" id="KW-0066">ATP synthesis</keyword>
<dbReference type="Gene3D" id="1.20.5.620">
    <property type="entry name" value="F1F0 ATP synthase subunit B, membrane domain"/>
    <property type="match status" value="1"/>
</dbReference>
<comment type="subcellular location">
    <subcellularLocation>
        <location evidence="7">Cell membrane</location>
        <topology evidence="7">Peripheral membrane protein</topology>
    </subcellularLocation>
</comment>
<comment type="function">
    <text evidence="7">Component of the A-type ATP synthase that produces ATP from ADP in the presence of a proton gradient across the membrane.</text>
</comment>
<protein>
    <recommendedName>
        <fullName evidence="7">A-type ATP synthase subunit E</fullName>
    </recommendedName>
</protein>
<keyword evidence="7" id="KW-1003">Cell membrane</keyword>
<dbReference type="Pfam" id="PF01991">
    <property type="entry name" value="vATP-synt_E"/>
    <property type="match status" value="1"/>
</dbReference>
<dbReference type="OrthoDB" id="4691at2157"/>
<dbReference type="AlphaFoldDB" id="F6BCG4"/>
<evidence type="ECO:0000256" key="8">
    <source>
        <dbReference type="SAM" id="Coils"/>
    </source>
</evidence>